<reference evidence="1 2" key="1">
    <citation type="journal article" date="2021" name="Hortic Res">
        <title>High-quality reference genome and annotation aids understanding of berry development for evergreen blueberry (Vaccinium darrowii).</title>
        <authorList>
            <person name="Yu J."/>
            <person name="Hulse-Kemp A.M."/>
            <person name="Babiker E."/>
            <person name="Staton M."/>
        </authorList>
    </citation>
    <scope>NUCLEOTIDE SEQUENCE [LARGE SCALE GENOMIC DNA]</scope>
    <source>
        <strain evidence="2">cv. NJ 8807/NJ 8810</strain>
        <tissue evidence="1">Young leaf</tissue>
    </source>
</reference>
<sequence>MDRSLYIAASEGKVDDLSQHIDQLEIQTTANMNTALHVAAQLQCVVEILQACPSLLRQVNIREETPLHMAAREGYADIVKELIECAKKIEQEVESGLGGEAKKMLIRATNVDGDTALHMAVCNCHLEEDKHLEVVKLLAGEDPEFQHPANNAEETPLYLAAERGRTDVVVVLLETCTSPTYGGPGGRTALHAATLNDLTGQSIERILVWNKDLIKKVDTYGWTPLHSAAWIGNEKGVKQLLKADESVVYNSTTNKDGLETALHIATATGHVTVMEELLSNNPDCWEVVNSKGQNVLHIAIDMEVQSAITFIRSKPWLRHLINQKDNEGNTPLHLLISSDCEADWLWKHNRADKHAFNNKNMTPINLALSTLEAKMRTFAAKMPAFIASRMSFGKTFVDAGHAAVLSGRNIVSNPHDITAKIKRARGLEKEEAKITEEAKKQSKQEVRETIVMLYQTFVIVAALITTITFTAAFAIPGGYNSNQGRDQGMAVLARAAAFKAFVITNTIAMVCSVTSIFLCFTGMHYGYKFYNTGNEDEELARKRYWVALVLIVAAMFVMMLAFISAAFAVLAHSIALLVSTCIIACIPFIVYLLEFKISLSFLQAYE</sequence>
<protein>
    <submittedName>
        <fullName evidence="1">Uncharacterized protein</fullName>
    </submittedName>
</protein>
<dbReference type="Proteomes" id="UP000828048">
    <property type="component" value="Chromosome 10"/>
</dbReference>
<keyword evidence="2" id="KW-1185">Reference proteome</keyword>
<name>A0ACB7XIX7_9ERIC</name>
<gene>
    <name evidence="1" type="ORF">Vadar_020978</name>
</gene>
<comment type="caution">
    <text evidence="1">The sequence shown here is derived from an EMBL/GenBank/DDBJ whole genome shotgun (WGS) entry which is preliminary data.</text>
</comment>
<accession>A0ACB7XIX7</accession>
<evidence type="ECO:0000313" key="2">
    <source>
        <dbReference type="Proteomes" id="UP000828048"/>
    </source>
</evidence>
<proteinExistence type="predicted"/>
<organism evidence="1 2">
    <name type="scientific">Vaccinium darrowii</name>
    <dbReference type="NCBI Taxonomy" id="229202"/>
    <lineage>
        <taxon>Eukaryota</taxon>
        <taxon>Viridiplantae</taxon>
        <taxon>Streptophyta</taxon>
        <taxon>Embryophyta</taxon>
        <taxon>Tracheophyta</taxon>
        <taxon>Spermatophyta</taxon>
        <taxon>Magnoliopsida</taxon>
        <taxon>eudicotyledons</taxon>
        <taxon>Gunneridae</taxon>
        <taxon>Pentapetalae</taxon>
        <taxon>asterids</taxon>
        <taxon>Ericales</taxon>
        <taxon>Ericaceae</taxon>
        <taxon>Vaccinioideae</taxon>
        <taxon>Vaccinieae</taxon>
        <taxon>Vaccinium</taxon>
    </lineage>
</organism>
<evidence type="ECO:0000313" key="1">
    <source>
        <dbReference type="EMBL" id="KAH7840741.1"/>
    </source>
</evidence>
<dbReference type="EMBL" id="CM037160">
    <property type="protein sequence ID" value="KAH7840741.1"/>
    <property type="molecule type" value="Genomic_DNA"/>
</dbReference>